<organism evidence="1 2">
    <name type="scientific">Vibrio tubiashii</name>
    <dbReference type="NCBI Taxonomy" id="29498"/>
    <lineage>
        <taxon>Bacteria</taxon>
        <taxon>Pseudomonadati</taxon>
        <taxon>Pseudomonadota</taxon>
        <taxon>Gammaproteobacteria</taxon>
        <taxon>Vibrionales</taxon>
        <taxon>Vibrionaceae</taxon>
        <taxon>Vibrio</taxon>
        <taxon>Vibrio oreintalis group</taxon>
    </lineage>
</organism>
<dbReference type="Pfam" id="PF06891">
    <property type="entry name" value="P2_Phage_GpR"/>
    <property type="match status" value="1"/>
</dbReference>
<evidence type="ECO:0000313" key="2">
    <source>
        <dbReference type="Proteomes" id="UP000572722"/>
    </source>
</evidence>
<name>A0AAE5GLU8_9VIBR</name>
<evidence type="ECO:0000313" key="1">
    <source>
        <dbReference type="EMBL" id="NOI79239.1"/>
    </source>
</evidence>
<dbReference type="AlphaFoldDB" id="A0AAE5GLU8"/>
<dbReference type="EMBL" id="VTXO01000001">
    <property type="protein sequence ID" value="NOI79239.1"/>
    <property type="molecule type" value="Genomic_DNA"/>
</dbReference>
<proteinExistence type="predicted"/>
<protein>
    <submittedName>
        <fullName evidence="1">Phage tail protein</fullName>
    </submittedName>
</protein>
<dbReference type="Proteomes" id="UP000572722">
    <property type="component" value="Unassembled WGS sequence"/>
</dbReference>
<gene>
    <name evidence="1" type="ORF">F0237_01095</name>
</gene>
<accession>A0AAE5GLU8</accession>
<comment type="caution">
    <text evidence="1">The sequence shown here is derived from an EMBL/GenBank/DDBJ whole genome shotgun (WGS) entry which is preliminary data.</text>
</comment>
<sequence length="157" mass="18260">MKALQSLTDLFKQHVVDAKSFDAWAEDGAIFSAQGDEIDGFEVEYTAIIFIQNAQLNPDNLFMHVVSWLNKYDPHRSEKGLTMPTFAIEPLDKGRYDFKLKLDIREEFNMVEDEQGDWQQADQRYRCNNQFEAAVDEDELDELVHFVGYLDDLPCQN</sequence>
<dbReference type="RefSeq" id="WP_171320010.1">
    <property type="nucleotide sequence ID" value="NZ_VTXO01000001.1"/>
</dbReference>
<dbReference type="InterPro" id="IPR009678">
    <property type="entry name" value="Phage_tail_completion_R"/>
</dbReference>
<reference evidence="1 2" key="1">
    <citation type="submission" date="2019-08" db="EMBL/GenBank/DDBJ databases">
        <title>Draft genome sequencing and comparative genomics of hatchery-associated Vibrios.</title>
        <authorList>
            <person name="Kehlet-Delgado H."/>
            <person name="Mueller R.S."/>
        </authorList>
    </citation>
    <scope>NUCLEOTIDE SEQUENCE [LARGE SCALE GENOMIC DNA]</scope>
    <source>
        <strain evidence="1 2">01-65-5-1</strain>
    </source>
</reference>